<dbReference type="RefSeq" id="WP_386109237.1">
    <property type="nucleotide sequence ID" value="NZ_JBHTJR010000057.1"/>
</dbReference>
<comment type="caution">
    <text evidence="2">The sequence shown here is derived from an EMBL/GenBank/DDBJ whole genome shotgun (WGS) entry which is preliminary data.</text>
</comment>
<dbReference type="EMBL" id="JBHTJR010000057">
    <property type="protein sequence ID" value="MFD0994203.1"/>
    <property type="molecule type" value="Genomic_DNA"/>
</dbReference>
<evidence type="ECO:0000313" key="3">
    <source>
        <dbReference type="Proteomes" id="UP001597062"/>
    </source>
</evidence>
<evidence type="ECO:0000313" key="2">
    <source>
        <dbReference type="EMBL" id="MFD0994203.1"/>
    </source>
</evidence>
<feature type="signal peptide" evidence="1">
    <location>
        <begin position="1"/>
        <end position="20"/>
    </location>
</feature>
<name>A0ABW3JX86_9FLAO</name>
<keyword evidence="3" id="KW-1185">Reference proteome</keyword>
<feature type="chain" id="PRO_5045497344" evidence="1">
    <location>
        <begin position="21"/>
        <end position="939"/>
    </location>
</feature>
<sequence>MIKKSVIILVFLICNYSLWAQTNAITINAELDTVTHSLKIQQQTIYINKTGSPLTSIYLHNWANSFKDNNTPLGKRFINDYKKDFYFSDKKDRGYSKIYNITLNKQPASFSNVKNKPDVVKVTLNTPLSNKDSVLITATYKVKIPNAKFTGYGWRKKGYHLRFWYMTPVVFNKKWEIMSNLNMDDLYEDVTNFEINLKIPKSYYLESNLYQYKSENDKTNSFYLVGSKKKDIILNIHQEKIFKSFLTNYTEIKTDILHKKIPFQEAHEIVNKQVNFIEEYIGKHPHVEVLVDGTTVNKNSLKELYGLPDWLKPYPKNFRWEMRFFQALTSKYLHDVLLLNPRKDYWLADGIQTFLMIEYINKYHKDVTLLGKYSDYWGIRNYNISKLKQNDKYLFFYQLSARKFYDQPLNTNAAALSNFNRKVINKYKAGLGLQYLQDYLGDSILKKSLREFYAASKLKTIKSTLFNSIITNNTHKNLDWFFNDYIKTTKKIDYKITKVKPNDNNDSINVTIKNKRDIAAPVALYGVSKKNIVFKKWIDGTDSTKTITLKKGNYQKLALNYEQIYPEFNSFDNFRNINNTLINKPLQFRLLKDVENPYYNQIFFKPDIDYNLYDGVLLGVNLNNRHIIDRNFMISLTPYYGTKSNNFTGGFSLRYNHYFDNHTIYRIAYGVSGSNFDYAPNLGYNTFSPYINVSFRRNSLRDVGFKYLLNRVIYVNKDTPIGEPTRESDKYTIANFRFVYSKPDVIKSTQYALNVELGNNFTKLSGDYRYREFFDDNRSFDLRLFGGFFINNNSNGDYFSFGLNRGTDYLFEQNLFGRSEETGIFSQQFVIADGGFKSFFKTPSFANQFILSGNSSVSIWNWVEFYNDAAILKSNNTSMRYYYENGIRLNFIPEIFEFYLPIYTNEGWQISEPGYPAKVRFIISTSLDRIYNFIRRGLL</sequence>
<accession>A0ABW3JX86</accession>
<dbReference type="InterPro" id="IPR027268">
    <property type="entry name" value="Peptidase_M4/M1_CTD_sf"/>
</dbReference>
<keyword evidence="1" id="KW-0732">Signal</keyword>
<keyword evidence="2" id="KW-0378">Hydrolase</keyword>
<dbReference type="GO" id="GO:0004177">
    <property type="term" value="F:aminopeptidase activity"/>
    <property type="evidence" value="ECO:0007669"/>
    <property type="project" value="UniProtKB-KW"/>
</dbReference>
<organism evidence="2 3">
    <name type="scientific">Tenacibaculum geojense</name>
    <dbReference type="NCBI Taxonomy" id="915352"/>
    <lineage>
        <taxon>Bacteria</taxon>
        <taxon>Pseudomonadati</taxon>
        <taxon>Bacteroidota</taxon>
        <taxon>Flavobacteriia</taxon>
        <taxon>Flavobacteriales</taxon>
        <taxon>Flavobacteriaceae</taxon>
        <taxon>Tenacibaculum</taxon>
    </lineage>
</organism>
<dbReference type="Proteomes" id="UP001597062">
    <property type="component" value="Unassembled WGS sequence"/>
</dbReference>
<reference evidence="3" key="1">
    <citation type="journal article" date="2019" name="Int. J. Syst. Evol. Microbiol.">
        <title>The Global Catalogue of Microorganisms (GCM) 10K type strain sequencing project: providing services to taxonomists for standard genome sequencing and annotation.</title>
        <authorList>
            <consortium name="The Broad Institute Genomics Platform"/>
            <consortium name="The Broad Institute Genome Sequencing Center for Infectious Disease"/>
            <person name="Wu L."/>
            <person name="Ma J."/>
        </authorList>
    </citation>
    <scope>NUCLEOTIDE SEQUENCE [LARGE SCALE GENOMIC DNA]</scope>
    <source>
        <strain evidence="3">CCUG 60527</strain>
    </source>
</reference>
<keyword evidence="2" id="KW-0645">Protease</keyword>
<keyword evidence="2" id="KW-0031">Aminopeptidase</keyword>
<protein>
    <submittedName>
        <fullName evidence="2">Aminopeptidase</fullName>
    </submittedName>
</protein>
<evidence type="ECO:0000256" key="1">
    <source>
        <dbReference type="SAM" id="SignalP"/>
    </source>
</evidence>
<dbReference type="Gene3D" id="1.10.390.10">
    <property type="entry name" value="Neutral Protease Domain 2"/>
    <property type="match status" value="1"/>
</dbReference>
<gene>
    <name evidence="2" type="ORF">ACFQ1U_13405</name>
</gene>
<proteinExistence type="predicted"/>